<accession>A0A410P3U4</accession>
<feature type="domain" description="NrS-1 polymerase-like HBD" evidence="2">
    <location>
        <begin position="215"/>
        <end position="279"/>
    </location>
</feature>
<dbReference type="InterPro" id="IPR054468">
    <property type="entry name" value="NrSPol-like_HBD"/>
</dbReference>
<protein>
    <recommendedName>
        <fullName evidence="2">NrS-1 polymerase-like HBD domain-containing protein</fullName>
    </recommendedName>
</protein>
<keyword evidence="4" id="KW-1185">Reference proteome</keyword>
<dbReference type="AlphaFoldDB" id="A0A410P3U4"/>
<name>A0A410P3U4_VELA1</name>
<dbReference type="Proteomes" id="UP000287243">
    <property type="component" value="Chromosome"/>
</dbReference>
<dbReference type="Pfam" id="PF22763">
    <property type="entry name" value="NrS1-1_pol-like_HBD"/>
    <property type="match status" value="1"/>
</dbReference>
<dbReference type="OrthoDB" id="4955412at2"/>
<dbReference type="RefSeq" id="WP_128699384.1">
    <property type="nucleotide sequence ID" value="NZ_CP019384.1"/>
</dbReference>
<feature type="compositionally biased region" description="Basic and acidic residues" evidence="1">
    <location>
        <begin position="771"/>
        <end position="785"/>
    </location>
</feature>
<proteinExistence type="predicted"/>
<feature type="region of interest" description="Disordered" evidence="1">
    <location>
        <begin position="761"/>
        <end position="785"/>
    </location>
</feature>
<evidence type="ECO:0000313" key="4">
    <source>
        <dbReference type="Proteomes" id="UP000287243"/>
    </source>
</evidence>
<organism evidence="3 4">
    <name type="scientific">Velamenicoccus archaeovorus</name>
    <dbReference type="NCBI Taxonomy" id="1930593"/>
    <lineage>
        <taxon>Bacteria</taxon>
        <taxon>Pseudomonadati</taxon>
        <taxon>Candidatus Omnitrophota</taxon>
        <taxon>Candidatus Velamenicoccus</taxon>
    </lineage>
</organism>
<evidence type="ECO:0000259" key="2">
    <source>
        <dbReference type="Pfam" id="PF22763"/>
    </source>
</evidence>
<reference evidence="3 4" key="1">
    <citation type="submission" date="2017-01" db="EMBL/GenBank/DDBJ databases">
        <title>First insights into the biology of 'candidatus Vampirococcus archaeovorus'.</title>
        <authorList>
            <person name="Kizina J."/>
            <person name="Jordan S."/>
            <person name="Stueber K."/>
            <person name="Reinhardt R."/>
            <person name="Harder J."/>
        </authorList>
    </citation>
    <scope>NUCLEOTIDE SEQUENCE [LARGE SCALE GENOMIC DNA]</scope>
    <source>
        <strain evidence="3 4">LiM</strain>
    </source>
</reference>
<evidence type="ECO:0000256" key="1">
    <source>
        <dbReference type="SAM" id="MobiDB-lite"/>
    </source>
</evidence>
<sequence>MQTARLDFNKISLIIPAEIRSQKAWVGYVTRQNNGRIDKIPMNVMTGAPAKSNNSATWADYETAVDLAVQRNYAGIGFMFQPPYVGVDIDHCMKDGVIAPYALDILNALNSYSEYSPSGTGIHILCKGEIARACKISKIGLEIYTKGRFFTVTGNRLENYPAEINDCTDALKTIFSRFVDKGPSDDIFAVIAKSQDAGKFQRLYSGQWQNDYPSQSEADLALCNKLAFWTGKDTGRMDLLFRQSGLMRPKWDERHFGDGRTYGQSVIEKAVQDAENVFDASRSPKQKKLTQGEIITRDCEETVSEYLRDQQGNPYVVLPFDKHLEICQTSSSRFRNYCAMRYREDFGHPPGSEAIKQAKVQIEAKCEGGRQVELYNRVGWHDGAIYYDLTTKDWRGVVITKDGWEVVFLPPIFKRYPHQAEQVMPVKGCDPKKLLEFCNISKDDACLFMTVVAAFFIPDIPHVIPVQIGEQGTGKSNNSRLIKSLCDPSKVMSISVPKDLEQAQMIADKHWLNNFDNFSRVSEWFSDFLCRAVTGEGDMKRSLYTNDEEFIRTYRRCFVLNGIGSAICRPDLLDRSVIFDIPILKETRPEKVIAYEWRASLPGILGGFFSAISNAMAVIDGVSGHERFRMSDFAQWGAALSQHLGFSREEFFKRYQQSVDHKWEDTAEESTFAQKLVYLVESNGGEWAGSATTLLESIKPETGFDKTLPGNARALGSELMRIAPVMRSVGIDILRPEKREAGTGRKLVILRRIKGNSLFKGSVNEGVNEGEQGKDFCDEDDPRPY</sequence>
<dbReference type="KEGG" id="vai:BU251_02860"/>
<gene>
    <name evidence="3" type="ORF">BU251_02860</name>
</gene>
<dbReference type="EMBL" id="CP019384">
    <property type="protein sequence ID" value="QAT16748.1"/>
    <property type="molecule type" value="Genomic_DNA"/>
</dbReference>
<evidence type="ECO:0000313" key="3">
    <source>
        <dbReference type="EMBL" id="QAT16748.1"/>
    </source>
</evidence>